<feature type="coiled-coil region" evidence="9">
    <location>
        <begin position="249"/>
        <end position="276"/>
    </location>
</feature>
<dbReference type="SUPFAM" id="SSF55874">
    <property type="entry name" value="ATPase domain of HSP90 chaperone/DNA topoisomerase II/histidine kinase"/>
    <property type="match status" value="1"/>
</dbReference>
<evidence type="ECO:0000256" key="8">
    <source>
        <dbReference type="ARBA" id="ARBA00023012"/>
    </source>
</evidence>
<dbReference type="InterPro" id="IPR036890">
    <property type="entry name" value="HATPase_C_sf"/>
</dbReference>
<dbReference type="Proteomes" id="UP000290657">
    <property type="component" value="Unassembled WGS sequence"/>
</dbReference>
<dbReference type="InterPro" id="IPR036097">
    <property type="entry name" value="HisK_dim/P_sf"/>
</dbReference>
<keyword evidence="3" id="KW-0597">Phosphoprotein</keyword>
<dbReference type="RefSeq" id="WP_128996379.1">
    <property type="nucleotide sequence ID" value="NZ_PDKN01000005.1"/>
</dbReference>
<dbReference type="AlphaFoldDB" id="A0A4Q0XTA0"/>
<keyword evidence="7" id="KW-0067">ATP-binding</keyword>
<dbReference type="PRINTS" id="PR00344">
    <property type="entry name" value="BCTRLSENSOR"/>
</dbReference>
<dbReference type="PANTHER" id="PTHR43065:SF10">
    <property type="entry name" value="PEROXIDE STRESS-ACTIVATED HISTIDINE KINASE MAK3"/>
    <property type="match status" value="1"/>
</dbReference>
<name>A0A4Q0XTA0_9BACT</name>
<keyword evidence="9" id="KW-0175">Coiled coil</keyword>
<feature type="coiled-coil region" evidence="9">
    <location>
        <begin position="412"/>
        <end position="446"/>
    </location>
</feature>
<evidence type="ECO:0000313" key="12">
    <source>
        <dbReference type="EMBL" id="RXJ56405.1"/>
    </source>
</evidence>
<feature type="transmembrane region" description="Helical" evidence="10">
    <location>
        <begin position="225"/>
        <end position="249"/>
    </location>
</feature>
<keyword evidence="10" id="KW-1133">Transmembrane helix</keyword>
<keyword evidence="8" id="KW-0902">Two-component regulatory system</keyword>
<comment type="catalytic activity">
    <reaction evidence="1">
        <text>ATP + protein L-histidine = ADP + protein N-phospho-L-histidine.</text>
        <dbReference type="EC" id="2.7.13.3"/>
    </reaction>
</comment>
<keyword evidence="4" id="KW-0808">Transferase</keyword>
<dbReference type="PROSITE" id="PS50109">
    <property type="entry name" value="HIS_KIN"/>
    <property type="match status" value="1"/>
</dbReference>
<dbReference type="OrthoDB" id="9772835at2"/>
<dbReference type="Gene3D" id="3.30.565.10">
    <property type="entry name" value="Histidine kinase-like ATPase, C-terminal domain"/>
    <property type="match status" value="1"/>
</dbReference>
<dbReference type="InterPro" id="IPR003594">
    <property type="entry name" value="HATPase_dom"/>
</dbReference>
<feature type="domain" description="Histidine kinase" evidence="11">
    <location>
        <begin position="466"/>
        <end position="689"/>
    </location>
</feature>
<dbReference type="InterPro" id="IPR004358">
    <property type="entry name" value="Sig_transdc_His_kin-like_C"/>
</dbReference>
<dbReference type="GO" id="GO:0000155">
    <property type="term" value="F:phosphorelay sensor kinase activity"/>
    <property type="evidence" value="ECO:0007669"/>
    <property type="project" value="InterPro"/>
</dbReference>
<evidence type="ECO:0000256" key="1">
    <source>
        <dbReference type="ARBA" id="ARBA00000085"/>
    </source>
</evidence>
<reference evidence="12 13" key="1">
    <citation type="submission" date="2017-10" db="EMBL/GenBank/DDBJ databases">
        <title>Genomics of the genus Arcobacter.</title>
        <authorList>
            <person name="Perez-Cataluna A."/>
            <person name="Figueras M.J."/>
        </authorList>
    </citation>
    <scope>NUCLEOTIDE SEQUENCE [LARGE SCALE GENOMIC DNA]</scope>
    <source>
        <strain evidence="12 13">CECT 8987</strain>
    </source>
</reference>
<evidence type="ECO:0000313" key="13">
    <source>
        <dbReference type="Proteomes" id="UP000290657"/>
    </source>
</evidence>
<evidence type="ECO:0000256" key="7">
    <source>
        <dbReference type="ARBA" id="ARBA00022840"/>
    </source>
</evidence>
<dbReference type="Pfam" id="PF02518">
    <property type="entry name" value="HATPase_c"/>
    <property type="match status" value="1"/>
</dbReference>
<dbReference type="EC" id="2.7.13.3" evidence="2"/>
<sequence>MIQNTLTLTLKKLILLLSVFFVGILLLISIHLVFIKLIDKLDKKTDNLKAKIQLGEYIVTDLYKIRADFYELATTTSNEKGRLLIIDKINHRISIIREILNILEHGGEFTREIKLNITGHLKTTKTITYENVSHNISLETIDIRPKIEELVEMTQMLTHLVQKRDSFLQLNDKEKYFEYSREIKRFYKTTPAYFTRMSENTSRLLYEGEIELAKLEENILKEKSFYLYIEILTVLVIVLCVILLGYIIAKQIHQNSKKLQNLNEELANSMFDLKRQEKFIRGILDSQPNIVVVSDGEKMIDSNEALIDFFEGYDSFEDFKKKHACICDYFENLNNDEYITDKDYGKGKKWYEYILETPNRIHKVAMYKGHELHYFTITAKKNYIDKENFIVVVSLNDITELIYAQTKLKSLNDNLEGMVNKKTNELKKLNDNLEQRIKKEVEINRQRDKQLIQQSRFASMGEMIGNIAHQWRQPLSAISSTVSAMQLQRQIQIASQEDVDKSYSDIMKYVDFLTHTIEDFRSFFKQDKQLVNIDILDVMEKTINITHATYKNQRIEIIKEYENQNLESFGLPNELSQVFLNLLTNSKDALIENKVEKKFVKIRAYTQEEMHIIEIVDNAGGIKKEVIDKIFDPYFTTKHQSQGTGIGLYISKDIIEKHLKGLITVYNETNEFSGEKYTGACFKITLPKI</sequence>
<evidence type="ECO:0000256" key="5">
    <source>
        <dbReference type="ARBA" id="ARBA00022741"/>
    </source>
</evidence>
<dbReference type="SUPFAM" id="SSF47384">
    <property type="entry name" value="Homodimeric domain of signal transducing histidine kinase"/>
    <property type="match status" value="1"/>
</dbReference>
<dbReference type="InterPro" id="IPR005467">
    <property type="entry name" value="His_kinase_dom"/>
</dbReference>
<evidence type="ECO:0000256" key="9">
    <source>
        <dbReference type="SAM" id="Coils"/>
    </source>
</evidence>
<keyword evidence="10" id="KW-0812">Transmembrane</keyword>
<keyword evidence="13" id="KW-1185">Reference proteome</keyword>
<gene>
    <name evidence="12" type="ORF">CRV04_08290</name>
</gene>
<dbReference type="EMBL" id="PDKN01000005">
    <property type="protein sequence ID" value="RXJ56405.1"/>
    <property type="molecule type" value="Genomic_DNA"/>
</dbReference>
<keyword evidence="6" id="KW-0418">Kinase</keyword>
<dbReference type="CDD" id="cd00082">
    <property type="entry name" value="HisKA"/>
    <property type="match status" value="1"/>
</dbReference>
<organism evidence="12 13">
    <name type="scientific">Candidatus Marinarcus aquaticus</name>
    <dbReference type="NCBI Taxonomy" id="2044504"/>
    <lineage>
        <taxon>Bacteria</taxon>
        <taxon>Pseudomonadati</taxon>
        <taxon>Campylobacterota</taxon>
        <taxon>Epsilonproteobacteria</taxon>
        <taxon>Campylobacterales</taxon>
        <taxon>Arcobacteraceae</taxon>
        <taxon>Candidatus Marinarcus</taxon>
    </lineage>
</organism>
<keyword evidence="5" id="KW-0547">Nucleotide-binding</keyword>
<keyword evidence="10" id="KW-0472">Membrane</keyword>
<dbReference type="InterPro" id="IPR003661">
    <property type="entry name" value="HisK_dim/P_dom"/>
</dbReference>
<dbReference type="GO" id="GO:0005524">
    <property type="term" value="F:ATP binding"/>
    <property type="evidence" value="ECO:0007669"/>
    <property type="project" value="UniProtKB-KW"/>
</dbReference>
<evidence type="ECO:0000256" key="6">
    <source>
        <dbReference type="ARBA" id="ARBA00022777"/>
    </source>
</evidence>
<protein>
    <recommendedName>
        <fullName evidence="2">histidine kinase</fullName>
        <ecNumber evidence="2">2.7.13.3</ecNumber>
    </recommendedName>
</protein>
<evidence type="ECO:0000256" key="10">
    <source>
        <dbReference type="SAM" id="Phobius"/>
    </source>
</evidence>
<dbReference type="Gene3D" id="1.10.287.130">
    <property type="match status" value="1"/>
</dbReference>
<comment type="caution">
    <text evidence="12">The sequence shown here is derived from an EMBL/GenBank/DDBJ whole genome shotgun (WGS) entry which is preliminary data.</text>
</comment>
<evidence type="ECO:0000256" key="2">
    <source>
        <dbReference type="ARBA" id="ARBA00012438"/>
    </source>
</evidence>
<evidence type="ECO:0000256" key="3">
    <source>
        <dbReference type="ARBA" id="ARBA00022553"/>
    </source>
</evidence>
<feature type="transmembrane region" description="Helical" evidence="10">
    <location>
        <begin position="13"/>
        <end position="35"/>
    </location>
</feature>
<evidence type="ECO:0000259" key="11">
    <source>
        <dbReference type="PROSITE" id="PS50109"/>
    </source>
</evidence>
<proteinExistence type="predicted"/>
<accession>A0A4Q0XTA0</accession>
<evidence type="ECO:0000256" key="4">
    <source>
        <dbReference type="ARBA" id="ARBA00022679"/>
    </source>
</evidence>
<dbReference type="PANTHER" id="PTHR43065">
    <property type="entry name" value="SENSOR HISTIDINE KINASE"/>
    <property type="match status" value="1"/>
</dbReference>
<dbReference type="SMART" id="SM00387">
    <property type="entry name" value="HATPase_c"/>
    <property type="match status" value="1"/>
</dbReference>